<dbReference type="RefSeq" id="WP_284921251.1">
    <property type="nucleotide sequence ID" value="NZ_CP126980.1"/>
</dbReference>
<reference evidence="1 2" key="1">
    <citation type="submission" date="2023-06" db="EMBL/GenBank/DDBJ databases">
        <authorList>
            <person name="Yushchuk O."/>
            <person name="Binda E."/>
            <person name="Ruckert-Reed C."/>
            <person name="Fedorenko V."/>
            <person name="Kalinowski J."/>
            <person name="Marinelli F."/>
        </authorList>
    </citation>
    <scope>NUCLEOTIDE SEQUENCE [LARGE SCALE GENOMIC DNA]</scope>
    <source>
        <strain evidence="1 2">NRRL 3884</strain>
    </source>
</reference>
<sequence>MPVYPGAAGVAQNRAVVTPFDGAVNCSGYGWRQRDENDLATFAADFEYPVSVFLTEVGDIGAAGFEDPQPEQAQHGVQCEVLDVGRQSGGGDHRLELQVARVACSGSSGWSADQRRKTLRSESVCIRDLPRYRPRYAAIAAAKSRRSYVVGLGWNAVEVVILLGSTGPALALIVPSRP</sequence>
<protein>
    <submittedName>
        <fullName evidence="1">Uncharacterized protein</fullName>
    </submittedName>
</protein>
<proteinExistence type="predicted"/>
<dbReference type="Proteomes" id="UP001240150">
    <property type="component" value="Chromosome"/>
</dbReference>
<accession>A0ABY8WQU3</accession>
<dbReference type="EMBL" id="CP126980">
    <property type="protein sequence ID" value="WIM99812.1"/>
    <property type="molecule type" value="Genomic_DNA"/>
</dbReference>
<keyword evidence="2" id="KW-1185">Reference proteome</keyword>
<evidence type="ECO:0000313" key="2">
    <source>
        <dbReference type="Proteomes" id="UP001240150"/>
    </source>
</evidence>
<evidence type="ECO:0000313" key="1">
    <source>
        <dbReference type="EMBL" id="WIM99812.1"/>
    </source>
</evidence>
<organism evidence="1 2">
    <name type="scientific">Actinoplanes oblitus</name>
    <dbReference type="NCBI Taxonomy" id="3040509"/>
    <lineage>
        <taxon>Bacteria</taxon>
        <taxon>Bacillati</taxon>
        <taxon>Actinomycetota</taxon>
        <taxon>Actinomycetes</taxon>
        <taxon>Micromonosporales</taxon>
        <taxon>Micromonosporaceae</taxon>
        <taxon>Actinoplanes</taxon>
    </lineage>
</organism>
<name>A0ABY8WQU3_9ACTN</name>
<gene>
    <name evidence="1" type="ORF">ACTOB_003477</name>
</gene>